<accession>K4F7R6</accession>
<dbReference type="EMBL" id="JN882285">
    <property type="protein sequence ID" value="AFC21882.1"/>
    <property type="molecule type" value="Genomic_DNA"/>
</dbReference>
<protein>
    <submittedName>
        <fullName evidence="1">Uncharacterized protein</fullName>
    </submittedName>
</protein>
<dbReference type="GeneID" id="13994172"/>
<dbReference type="RefSeq" id="YP_006987537.1">
    <property type="nucleotide sequence ID" value="NC_019401.1"/>
</dbReference>
<evidence type="ECO:0000313" key="2">
    <source>
        <dbReference type="Proteomes" id="UP000000457"/>
    </source>
</evidence>
<keyword evidence="2" id="KW-1185">Reference proteome</keyword>
<evidence type="ECO:0000313" key="1">
    <source>
        <dbReference type="EMBL" id="AFC21882.1"/>
    </source>
</evidence>
<dbReference type="OrthoDB" id="17742at10239"/>
<proteinExistence type="predicted"/>
<sequence length="139" mass="16020">MAKIICGFPGIGKSTVVKNDSTVIDLDSAAYSKIKTFPLNYLTAILQAEADGYEYILISTHNSVRNMLKNMGMKYTNVYPEIDLGEEYIDRYRERGSPESFINFLEENWDDFIFELQYDESDYIELEPGQFLSDVIKNI</sequence>
<reference evidence="1 2" key="1">
    <citation type="journal article" date="2014" name="Virology">
        <title>Supersize me: Cronobacter sakazakii phage GAP32.</title>
        <authorList>
            <person name="Abbasifar R."/>
            <person name="Griffiths M.W."/>
            <person name="Sabour P.M."/>
            <person name="Ackermann H.-W."/>
            <person name="Vandersteegen K."/>
            <person name="Lavigne R."/>
            <person name="Noben J.-P."/>
            <person name="Villa A.A."/>
            <person name="Abbasifar A."/>
            <person name="Nash J.H.E."/>
            <person name="Kropinski A.M."/>
        </authorList>
    </citation>
    <scope>NUCLEOTIDE SEQUENCE [LARGE SCALE GENOMIC DNA]</scope>
    <source>
        <strain evidence="1">GAP-32</strain>
    </source>
</reference>
<dbReference type="Proteomes" id="UP000000457">
    <property type="component" value="Segment"/>
</dbReference>
<name>K4F7R6_9CAUD</name>
<gene>
    <name evidence="1" type="ORF">GAP32_429</name>
</gene>
<dbReference type="KEGG" id="vg:13994172"/>
<organism evidence="1 2">
    <name type="scientific">Cronobacter phage vB_CsaM_GAP32</name>
    <dbReference type="NCBI Taxonomy" id="1141136"/>
    <lineage>
        <taxon>Viruses</taxon>
        <taxon>Duplodnaviria</taxon>
        <taxon>Heunggongvirae</taxon>
        <taxon>Uroviricota</taxon>
        <taxon>Caudoviricetes</taxon>
        <taxon>Mimasvirus</taxon>
        <taxon>Mimasvirus GAP32</taxon>
    </lineage>
</organism>